<accession>A0A143CBQ3</accession>
<feature type="domain" description="Serine aminopeptidase S33" evidence="3">
    <location>
        <begin position="35"/>
        <end position="176"/>
    </location>
</feature>
<dbReference type="InterPro" id="IPR022742">
    <property type="entry name" value="Hydrolase_4"/>
</dbReference>
<sequence>MADAAVSRRDVRFQSGDGECGGWLFLPAGAANDSPVPIVLLGHGLAGLKSQRLDSFAQRFAERGYAALAFDYRHFGSSTGEPRQLADVEEQLEDWRSVVAYARTLEGVDPQRVILWGTSFAGGHVITTAAGDPGIAAAIAQCPFSDGLAAARAMPKKTIMRLMREALKDRKAANRNEPPVRVPIVGLPGDLAVMTSPDSVSGLRAIFEASGEPFEIPEIPARFMFQVPVYRPGRGASEVKAPLLVCVCERDKVTPARQTEQLASRAARGEVKRYDASHFDIYVGDWFERVVGDQIEFLERHVPVEATAVR</sequence>
<reference evidence="5" key="1">
    <citation type="submission" date="2016-04" db="EMBL/GenBank/DDBJ databases">
        <authorList>
            <person name="Zhang B."/>
        </authorList>
    </citation>
    <scope>NUCLEOTIDE SEQUENCE [LARGE SCALE GENOMIC DNA]</scope>
    <source>
        <strain evidence="5">S10</strain>
    </source>
</reference>
<dbReference type="SUPFAM" id="SSF53474">
    <property type="entry name" value="alpha/beta-Hydrolases"/>
    <property type="match status" value="1"/>
</dbReference>
<gene>
    <name evidence="4" type="ORF">A4E84_36475</name>
</gene>
<protein>
    <submittedName>
        <fullName evidence="4">Alpha/beta hydrolase</fullName>
    </submittedName>
</protein>
<dbReference type="InterPro" id="IPR050261">
    <property type="entry name" value="FrsA_esterase"/>
</dbReference>
<organism evidence="4 5">
    <name type="scientific">Streptomyces qaidamensis</name>
    <dbReference type="NCBI Taxonomy" id="1783515"/>
    <lineage>
        <taxon>Bacteria</taxon>
        <taxon>Bacillati</taxon>
        <taxon>Actinomycetota</taxon>
        <taxon>Actinomycetes</taxon>
        <taxon>Kitasatosporales</taxon>
        <taxon>Streptomycetaceae</taxon>
        <taxon>Streptomyces</taxon>
        <taxon>Streptomyces aurantiacus group</taxon>
    </lineage>
</organism>
<dbReference type="STRING" id="1783515.A4E84_36475"/>
<name>A0A143CBQ3_9ACTN</name>
<dbReference type="RefSeq" id="WP_062930641.1">
    <property type="nucleotide sequence ID" value="NZ_CP015098.1"/>
</dbReference>
<dbReference type="Pfam" id="PF12146">
    <property type="entry name" value="Hydrolase_4"/>
    <property type="match status" value="1"/>
</dbReference>
<dbReference type="Gene3D" id="3.40.50.1820">
    <property type="entry name" value="alpha/beta hydrolase"/>
    <property type="match status" value="1"/>
</dbReference>
<comment type="similarity">
    <text evidence="1">Belongs to the AB hydrolase superfamily.</text>
</comment>
<dbReference type="PANTHER" id="PTHR22946">
    <property type="entry name" value="DIENELACTONE HYDROLASE DOMAIN-CONTAINING PROTEIN-RELATED"/>
    <property type="match status" value="1"/>
</dbReference>
<evidence type="ECO:0000313" key="5">
    <source>
        <dbReference type="Proteomes" id="UP000076096"/>
    </source>
</evidence>
<evidence type="ECO:0000313" key="4">
    <source>
        <dbReference type="EMBL" id="AMW14500.1"/>
    </source>
</evidence>
<dbReference type="KEGG" id="stsi:A4E84_36475"/>
<dbReference type="EMBL" id="CP015098">
    <property type="protein sequence ID" value="AMW14500.1"/>
    <property type="molecule type" value="Genomic_DNA"/>
</dbReference>
<dbReference type="AlphaFoldDB" id="A0A143CBQ3"/>
<keyword evidence="2 4" id="KW-0378">Hydrolase</keyword>
<evidence type="ECO:0000256" key="1">
    <source>
        <dbReference type="ARBA" id="ARBA00008645"/>
    </source>
</evidence>
<proteinExistence type="inferred from homology"/>
<evidence type="ECO:0000259" key="3">
    <source>
        <dbReference type="Pfam" id="PF12146"/>
    </source>
</evidence>
<evidence type="ECO:0000256" key="2">
    <source>
        <dbReference type="ARBA" id="ARBA00022801"/>
    </source>
</evidence>
<dbReference type="InterPro" id="IPR029058">
    <property type="entry name" value="AB_hydrolase_fold"/>
</dbReference>
<dbReference type="GO" id="GO:0052689">
    <property type="term" value="F:carboxylic ester hydrolase activity"/>
    <property type="evidence" value="ECO:0007669"/>
    <property type="project" value="UniProtKB-ARBA"/>
</dbReference>
<keyword evidence="5" id="KW-1185">Reference proteome</keyword>
<dbReference type="PANTHER" id="PTHR22946:SF9">
    <property type="entry name" value="POLYKETIDE TRANSFERASE AF380"/>
    <property type="match status" value="1"/>
</dbReference>
<dbReference type="Proteomes" id="UP000076096">
    <property type="component" value="Chromosome"/>
</dbReference>